<keyword evidence="2" id="KW-1185">Reference proteome</keyword>
<gene>
    <name evidence="1" type="ORF">SSP24_80190</name>
</gene>
<sequence>MVNSIGEVHHSGHRFLVAVVSDDQESMGAGIRQVETAAVRAVDVLLRSR</sequence>
<evidence type="ECO:0000313" key="2">
    <source>
        <dbReference type="Proteomes" id="UP000317881"/>
    </source>
</evidence>
<dbReference type="Proteomes" id="UP000317881">
    <property type="component" value="Unassembled WGS sequence"/>
</dbReference>
<dbReference type="AlphaFoldDB" id="A0A4Y3VTR3"/>
<protein>
    <submittedName>
        <fullName evidence="1">Uncharacterized protein</fullName>
    </submittedName>
</protein>
<proteinExistence type="predicted"/>
<accession>A0A4Y3VTR3</accession>
<comment type="caution">
    <text evidence="1">The sequence shown here is derived from an EMBL/GenBank/DDBJ whole genome shotgun (WGS) entry which is preliminary data.</text>
</comment>
<dbReference type="EMBL" id="BJND01000105">
    <property type="protein sequence ID" value="GEC10364.1"/>
    <property type="molecule type" value="Genomic_DNA"/>
</dbReference>
<name>A0A4Y3VTR3_9ACTN</name>
<organism evidence="1 2">
    <name type="scientific">Streptomyces spinoverrucosus</name>
    <dbReference type="NCBI Taxonomy" id="284043"/>
    <lineage>
        <taxon>Bacteria</taxon>
        <taxon>Bacillati</taxon>
        <taxon>Actinomycetota</taxon>
        <taxon>Actinomycetes</taxon>
        <taxon>Kitasatosporales</taxon>
        <taxon>Streptomycetaceae</taxon>
        <taxon>Streptomyces</taxon>
    </lineage>
</organism>
<reference evidence="1 2" key="1">
    <citation type="submission" date="2019-06" db="EMBL/GenBank/DDBJ databases">
        <title>Whole genome shotgun sequence of Streptomyces spinoverrucosus NBRC 14228.</title>
        <authorList>
            <person name="Hosoyama A."/>
            <person name="Uohara A."/>
            <person name="Ohji S."/>
            <person name="Ichikawa N."/>
        </authorList>
    </citation>
    <scope>NUCLEOTIDE SEQUENCE [LARGE SCALE GENOMIC DNA]</scope>
    <source>
        <strain evidence="1 2">NBRC 14228</strain>
    </source>
</reference>
<evidence type="ECO:0000313" key="1">
    <source>
        <dbReference type="EMBL" id="GEC10364.1"/>
    </source>
</evidence>